<dbReference type="Gene3D" id="1.10.132.50">
    <property type="entry name" value="ATP synthase (C/AC39) subunit, domain 3"/>
    <property type="match status" value="1"/>
</dbReference>
<dbReference type="InterPro" id="IPR036079">
    <property type="entry name" value="ATPase_csu/dsu_sf"/>
</dbReference>
<proteinExistence type="inferred from homology"/>
<protein>
    <submittedName>
        <fullName evidence="4">Uncharacterized protein</fullName>
    </submittedName>
</protein>
<organism evidence="4 5">
    <name type="scientific">Aerococcus urinae</name>
    <dbReference type="NCBI Taxonomy" id="1376"/>
    <lineage>
        <taxon>Bacteria</taxon>
        <taxon>Bacillati</taxon>
        <taxon>Bacillota</taxon>
        <taxon>Bacilli</taxon>
        <taxon>Lactobacillales</taxon>
        <taxon>Aerococcaceae</taxon>
        <taxon>Aerococcus</taxon>
    </lineage>
</organism>
<keyword evidence="2" id="KW-0813">Transport</keyword>
<dbReference type="AlphaFoldDB" id="A0A2I1L985"/>
<dbReference type="Gene3D" id="1.20.1690.10">
    <property type="entry name" value="V-type ATP synthase subunit C domain"/>
    <property type="match status" value="2"/>
</dbReference>
<dbReference type="PANTHER" id="PTHR38682">
    <property type="entry name" value="V-TYPE ATP SYNTHASE SUBUNIT C"/>
    <property type="match status" value="1"/>
</dbReference>
<dbReference type="Pfam" id="PF01992">
    <property type="entry name" value="vATP-synt_AC39"/>
    <property type="match status" value="1"/>
</dbReference>
<dbReference type="PANTHER" id="PTHR38682:SF1">
    <property type="entry name" value="V-TYPE ATP SYNTHASE SUBUNIT C"/>
    <property type="match status" value="1"/>
</dbReference>
<dbReference type="InterPro" id="IPR035067">
    <property type="entry name" value="V-type_ATPase_csu/dsu"/>
</dbReference>
<name>A0A2I1L985_9LACT</name>
<accession>A0A2I1L985</accession>
<comment type="caution">
    <text evidence="4">The sequence shown here is derived from an EMBL/GenBank/DDBJ whole genome shotgun (WGS) entry which is preliminary data.</text>
</comment>
<dbReference type="SUPFAM" id="SSF103486">
    <property type="entry name" value="V-type ATP synthase subunit C"/>
    <property type="match status" value="1"/>
</dbReference>
<evidence type="ECO:0000313" key="4">
    <source>
        <dbReference type="EMBL" id="RAV80428.1"/>
    </source>
</evidence>
<sequence length="348" mass="40173">MIRREKIAVTKTSYASLNVTVRIHEEEFLDKSDYQALLSAKNLEDAIAQLQHSAYRIPDDILSSRDFDGFLIDRLMQAMQEVYQNIPDQKVVDLLGLRYSYHNAKVIFKELFSDQDFHHMYLPAGPYQIDSLRQAIKTGKSSVIDQRMLETINTVRDYVEDTEQINDISVMLDDAYLSHIHYLALAIDDDQVTEWVALRIDLENLSLLLRAMQQKRSSSFIRSLLNEHGSIPLSSLLEWAENKDYSSIFKAYEVKDYGEHFSQVLSETESELSNQDRISLDGLDAAIEGVISDHLREARLQAFGPLPVLAYLYFLNNEVTNLRLILVGKSNQIDENKLKERMRPIYDE</sequence>
<evidence type="ECO:0000313" key="5">
    <source>
        <dbReference type="Proteomes" id="UP000251923"/>
    </source>
</evidence>
<reference evidence="4 5" key="1">
    <citation type="submission" date="2018-04" db="EMBL/GenBank/DDBJ databases">
        <title>Aerococcus urinae genomes.</title>
        <authorList>
            <person name="Hilt E."/>
            <person name="Gilbert N.M."/>
            <person name="Thomas-White K."/>
            <person name="Putonti C."/>
            <person name="Lewis A.L."/>
            <person name="Visck K.L."/>
            <person name="Wolfe A.J."/>
        </authorList>
    </citation>
    <scope>NUCLEOTIDE SEQUENCE [LARGE SCALE GENOMIC DNA]</scope>
    <source>
        <strain evidence="4 5">UMB7480</strain>
    </source>
</reference>
<evidence type="ECO:0000256" key="3">
    <source>
        <dbReference type="ARBA" id="ARBA00023065"/>
    </source>
</evidence>
<dbReference type="GO" id="GO:0046961">
    <property type="term" value="F:proton-transporting ATPase activity, rotational mechanism"/>
    <property type="evidence" value="ECO:0007669"/>
    <property type="project" value="InterPro"/>
</dbReference>
<dbReference type="InterPro" id="IPR002843">
    <property type="entry name" value="ATPase_V0-cplx_csu/dsu"/>
</dbReference>
<comment type="similarity">
    <text evidence="1">Belongs to the V-ATPase V0D/AC39 subunit family.</text>
</comment>
<dbReference type="InterPro" id="IPR050873">
    <property type="entry name" value="V-ATPase_V0D/AC39_subunit"/>
</dbReference>
<keyword evidence="3" id="KW-0406">Ion transport</keyword>
<evidence type="ECO:0000256" key="2">
    <source>
        <dbReference type="ARBA" id="ARBA00022448"/>
    </source>
</evidence>
<dbReference type="Proteomes" id="UP000251923">
    <property type="component" value="Unassembled WGS sequence"/>
</dbReference>
<dbReference type="EMBL" id="QMHM01000005">
    <property type="protein sequence ID" value="RAV80428.1"/>
    <property type="molecule type" value="Genomic_DNA"/>
</dbReference>
<dbReference type="InterPro" id="IPR044911">
    <property type="entry name" value="V-type_ATPase_csu/dsu_dom_3"/>
</dbReference>
<evidence type="ECO:0000256" key="1">
    <source>
        <dbReference type="ARBA" id="ARBA00006709"/>
    </source>
</evidence>
<gene>
    <name evidence="4" type="ORF">DBT54_03815</name>
</gene>